<proteinExistence type="predicted"/>
<sequence>MNRSRLISCTALVLALIAQNSFAGGV</sequence>
<reference evidence="1" key="1">
    <citation type="journal article" date="2018" name="Genome Biol.">
        <title>SKESA: strategic k-mer extension for scrupulous assemblies.</title>
        <authorList>
            <person name="Souvorov A."/>
            <person name="Agarwala R."/>
            <person name="Lipman D.J."/>
        </authorList>
    </citation>
    <scope>NUCLEOTIDE SEQUENCE</scope>
    <source>
        <strain evidence="1">R32</strain>
    </source>
</reference>
<accession>A0A701GET1</accession>
<dbReference type="EMBL" id="DAAMDA010000031">
    <property type="protein sequence ID" value="HAC6159961.1"/>
    <property type="molecule type" value="Genomic_DNA"/>
</dbReference>
<evidence type="ECO:0000313" key="1">
    <source>
        <dbReference type="EMBL" id="HAC6159961.1"/>
    </source>
</evidence>
<name>A0A701GET1_SALTM</name>
<feature type="non-terminal residue" evidence="1">
    <location>
        <position position="26"/>
    </location>
</feature>
<comment type="caution">
    <text evidence="1">The sequence shown here is derived from an EMBL/GenBank/DDBJ whole genome shotgun (WGS) entry which is preliminary data.</text>
</comment>
<dbReference type="AlphaFoldDB" id="A0A701GET1"/>
<organism evidence="1">
    <name type="scientific">Salmonella typhimurium</name>
    <dbReference type="NCBI Taxonomy" id="90371"/>
    <lineage>
        <taxon>Bacteria</taxon>
        <taxon>Pseudomonadati</taxon>
        <taxon>Pseudomonadota</taxon>
        <taxon>Gammaproteobacteria</taxon>
        <taxon>Enterobacterales</taxon>
        <taxon>Enterobacteriaceae</taxon>
        <taxon>Salmonella</taxon>
    </lineage>
</organism>
<gene>
    <name evidence="1" type="ORF">G0A76_16805</name>
</gene>
<reference evidence="1" key="2">
    <citation type="submission" date="2019-01" db="EMBL/GenBank/DDBJ databases">
        <authorList>
            <consortium name="NCBI Pathogen Detection Project"/>
        </authorList>
    </citation>
    <scope>NUCLEOTIDE SEQUENCE</scope>
    <source>
        <strain evidence="1">R32</strain>
    </source>
</reference>
<protein>
    <submittedName>
        <fullName evidence="1">Long polar fimbrial chaperone LpfB</fullName>
    </submittedName>
</protein>